<dbReference type="RefSeq" id="WP_114034016.1">
    <property type="nucleotide sequence ID" value="NZ_QOIL01000040.1"/>
</dbReference>
<sequence length="112" mass="11759">MRERLRAVEIITIPGQALDDDRLGRLTEALPGAALAYNQQTGTAAVHLVVDATSQAQAVRAASRTLHAAARDTLGQAVPFAGIRLAWPGKDPVRVMPELVGITEIAALLGAL</sequence>
<name>A0A367EIL5_9ACTN</name>
<accession>A0A367EIL5</accession>
<keyword evidence="2" id="KW-1185">Reference proteome</keyword>
<dbReference type="AlphaFoldDB" id="A0A367EIL5"/>
<evidence type="ECO:0000313" key="1">
    <source>
        <dbReference type="EMBL" id="RCG17783.1"/>
    </source>
</evidence>
<proteinExistence type="predicted"/>
<protein>
    <submittedName>
        <fullName evidence="1">Uncharacterized protein</fullName>
    </submittedName>
</protein>
<reference evidence="1 2" key="1">
    <citation type="submission" date="2018-06" db="EMBL/GenBank/DDBJ databases">
        <title>Sphaerisporangium craniellae sp. nov., isolated from a marine sponge in the South China Sea.</title>
        <authorList>
            <person name="Li L."/>
        </authorList>
    </citation>
    <scope>NUCLEOTIDE SEQUENCE [LARGE SCALE GENOMIC DNA]</scope>
    <source>
        <strain evidence="1 2">CCTCC AA 208026</strain>
    </source>
</reference>
<dbReference type="Proteomes" id="UP000253094">
    <property type="component" value="Unassembled WGS sequence"/>
</dbReference>
<gene>
    <name evidence="1" type="ORF">DQ384_39495</name>
</gene>
<evidence type="ECO:0000313" key="2">
    <source>
        <dbReference type="Proteomes" id="UP000253094"/>
    </source>
</evidence>
<comment type="caution">
    <text evidence="1">The sequence shown here is derived from an EMBL/GenBank/DDBJ whole genome shotgun (WGS) entry which is preliminary data.</text>
</comment>
<organism evidence="1 2">
    <name type="scientific">Sphaerisporangium album</name>
    <dbReference type="NCBI Taxonomy" id="509200"/>
    <lineage>
        <taxon>Bacteria</taxon>
        <taxon>Bacillati</taxon>
        <taxon>Actinomycetota</taxon>
        <taxon>Actinomycetes</taxon>
        <taxon>Streptosporangiales</taxon>
        <taxon>Streptosporangiaceae</taxon>
        <taxon>Sphaerisporangium</taxon>
    </lineage>
</organism>
<dbReference type="EMBL" id="QOIL01000040">
    <property type="protein sequence ID" value="RCG17783.1"/>
    <property type="molecule type" value="Genomic_DNA"/>
</dbReference>